<name>A0ABV0BE74_9SPHN</name>
<dbReference type="SUPFAM" id="SSF56935">
    <property type="entry name" value="Porins"/>
    <property type="match status" value="1"/>
</dbReference>
<evidence type="ECO:0000256" key="5">
    <source>
        <dbReference type="ARBA" id="ARBA00022692"/>
    </source>
</evidence>
<comment type="caution">
    <text evidence="16">The sequence shown here is derived from an EMBL/GenBank/DDBJ whole genome shotgun (WGS) entry which is preliminary data.</text>
</comment>
<keyword evidence="8 12" id="KW-0798">TonB box</keyword>
<sequence length="705" mass="75931">MRNTLYGGATAILAFGLFPVAAHAQEDPAQGEGLEEIVVTAQRSDQRLQDVPVAVSAISGETIERLAVTGAQDLNRLAPNVKFDGVTGGTAGLKPFIRGGGITDGAFVTAESEVAIYVDDVYRARLSASLLDFMELARIEVLRGPQGVLYGRNSSAGAVNFITKGPAAQPTGTIEAGFGSWNERRLRGYASTPLSADGKWRGSVNAMIRARDGGRQYNTTLDKKVGEEDFAGAQVDLAYAGDVVEGRLTGFYMDASTDGQYAVATTIDAAGRIVPVTGSYRRVQSPVPSFTKVEQFGGTLRLSADMPNGRITSITAYSELDDSWRQDFSGGVPPSALGLPGTTPLALFDRTLVGTQRQFSQELQVSGGDSSDLLQYLVGLYYFHETGRQDIDSAIFFVPSNTVYAIRTDSFAGFGQLTLNLSDRLSLVAGGRYTIDDKRLNASVDGTPVNLRNSYERFTPKLGVNYKLTDDVLAYASYSEGFKSGGYNGLAGSAAQLALPFRPQVTQAYELGLKSDLLGGRARINLAAFYNRIKDRQQPINTDGGAFLVENYDMTIKGIEAELSVRAASWLTIWGNGSLNDGSYDASNAGGTLASNDPPSLPKYQFSVGFDGDVPAGPGTLIFGADYNKRDAYFSTPENAQIGFVESQDFLAGYVGYEYGRWKLQVNGKNLLNREGWQTGFGFAVVQPRFSIEPRTVLATLRYKF</sequence>
<evidence type="ECO:0000256" key="1">
    <source>
        <dbReference type="ARBA" id="ARBA00004571"/>
    </source>
</evidence>
<keyword evidence="10 11" id="KW-0998">Cell outer membrane</keyword>
<gene>
    <name evidence="16" type="ORF">TPR58_21885</name>
</gene>
<reference evidence="16 17" key="1">
    <citation type="submission" date="2024-05" db="EMBL/GenBank/DDBJ databases">
        <title>Sphingomonas sp. HF-S3 16S ribosomal RNA gene Genome sequencing and assembly.</title>
        <authorList>
            <person name="Lee H."/>
        </authorList>
    </citation>
    <scope>NUCLEOTIDE SEQUENCE [LARGE SCALE GENOMIC DNA]</scope>
    <source>
        <strain evidence="16 17">HF-S3</strain>
    </source>
</reference>
<keyword evidence="17" id="KW-1185">Reference proteome</keyword>
<organism evidence="16 17">
    <name type="scientific">Sphingomonas rustica</name>
    <dbReference type="NCBI Taxonomy" id="3103142"/>
    <lineage>
        <taxon>Bacteria</taxon>
        <taxon>Pseudomonadati</taxon>
        <taxon>Pseudomonadota</taxon>
        <taxon>Alphaproteobacteria</taxon>
        <taxon>Sphingomonadales</taxon>
        <taxon>Sphingomonadaceae</taxon>
        <taxon>Sphingomonas</taxon>
    </lineage>
</organism>
<evidence type="ECO:0000259" key="15">
    <source>
        <dbReference type="Pfam" id="PF07715"/>
    </source>
</evidence>
<evidence type="ECO:0000256" key="8">
    <source>
        <dbReference type="ARBA" id="ARBA00023077"/>
    </source>
</evidence>
<feature type="domain" description="TonB-dependent receptor-like beta-barrel" evidence="14">
    <location>
        <begin position="244"/>
        <end position="671"/>
    </location>
</feature>
<keyword evidence="9 11" id="KW-0472">Membrane</keyword>
<dbReference type="Proteomes" id="UP001427805">
    <property type="component" value="Unassembled WGS sequence"/>
</dbReference>
<keyword evidence="13" id="KW-0732">Signal</keyword>
<evidence type="ECO:0000256" key="9">
    <source>
        <dbReference type="ARBA" id="ARBA00023136"/>
    </source>
</evidence>
<evidence type="ECO:0000256" key="10">
    <source>
        <dbReference type="ARBA" id="ARBA00023237"/>
    </source>
</evidence>
<keyword evidence="16" id="KW-0675">Receptor</keyword>
<dbReference type="Pfam" id="PF07715">
    <property type="entry name" value="Plug"/>
    <property type="match status" value="1"/>
</dbReference>
<protein>
    <submittedName>
        <fullName evidence="16">TonB-dependent receptor</fullName>
    </submittedName>
</protein>
<feature type="signal peptide" evidence="13">
    <location>
        <begin position="1"/>
        <end position="24"/>
    </location>
</feature>
<evidence type="ECO:0000256" key="7">
    <source>
        <dbReference type="ARBA" id="ARBA00023065"/>
    </source>
</evidence>
<dbReference type="Gene3D" id="2.40.170.20">
    <property type="entry name" value="TonB-dependent receptor, beta-barrel domain"/>
    <property type="match status" value="1"/>
</dbReference>
<dbReference type="InterPro" id="IPR036942">
    <property type="entry name" value="Beta-barrel_TonB_sf"/>
</dbReference>
<dbReference type="PANTHER" id="PTHR32552:SF81">
    <property type="entry name" value="TONB-DEPENDENT OUTER MEMBRANE RECEPTOR"/>
    <property type="match status" value="1"/>
</dbReference>
<evidence type="ECO:0000313" key="17">
    <source>
        <dbReference type="Proteomes" id="UP001427805"/>
    </source>
</evidence>
<keyword evidence="3 11" id="KW-1134">Transmembrane beta strand</keyword>
<dbReference type="CDD" id="cd01347">
    <property type="entry name" value="ligand_gated_channel"/>
    <property type="match status" value="1"/>
</dbReference>
<evidence type="ECO:0000259" key="14">
    <source>
        <dbReference type="Pfam" id="PF00593"/>
    </source>
</evidence>
<keyword evidence="5 11" id="KW-0812">Transmembrane</keyword>
<comment type="similarity">
    <text evidence="11 12">Belongs to the TonB-dependent receptor family.</text>
</comment>
<keyword evidence="6" id="KW-0408">Iron</keyword>
<feature type="domain" description="TonB-dependent receptor plug" evidence="15">
    <location>
        <begin position="48"/>
        <end position="158"/>
    </location>
</feature>
<dbReference type="EMBL" id="JBDIZK010000018">
    <property type="protein sequence ID" value="MEN3749838.1"/>
    <property type="molecule type" value="Genomic_DNA"/>
</dbReference>
<dbReference type="RefSeq" id="WP_346248889.1">
    <property type="nucleotide sequence ID" value="NZ_JBDIZK010000018.1"/>
</dbReference>
<feature type="chain" id="PRO_5047142894" evidence="13">
    <location>
        <begin position="25"/>
        <end position="705"/>
    </location>
</feature>
<evidence type="ECO:0000313" key="16">
    <source>
        <dbReference type="EMBL" id="MEN3749838.1"/>
    </source>
</evidence>
<dbReference type="Pfam" id="PF00593">
    <property type="entry name" value="TonB_dep_Rec_b-barrel"/>
    <property type="match status" value="1"/>
</dbReference>
<proteinExistence type="inferred from homology"/>
<evidence type="ECO:0000256" key="12">
    <source>
        <dbReference type="RuleBase" id="RU003357"/>
    </source>
</evidence>
<dbReference type="InterPro" id="IPR000531">
    <property type="entry name" value="Beta-barrel_TonB"/>
</dbReference>
<comment type="subcellular location">
    <subcellularLocation>
        <location evidence="1 11">Cell outer membrane</location>
        <topology evidence="1 11">Multi-pass membrane protein</topology>
    </subcellularLocation>
</comment>
<dbReference type="PANTHER" id="PTHR32552">
    <property type="entry name" value="FERRICHROME IRON RECEPTOR-RELATED"/>
    <property type="match status" value="1"/>
</dbReference>
<evidence type="ECO:0000256" key="6">
    <source>
        <dbReference type="ARBA" id="ARBA00023004"/>
    </source>
</evidence>
<dbReference type="InterPro" id="IPR012910">
    <property type="entry name" value="Plug_dom"/>
</dbReference>
<dbReference type="InterPro" id="IPR039426">
    <property type="entry name" value="TonB-dep_rcpt-like"/>
</dbReference>
<keyword evidence="7" id="KW-0406">Ion transport</keyword>
<evidence type="ECO:0000256" key="11">
    <source>
        <dbReference type="PROSITE-ProRule" id="PRU01360"/>
    </source>
</evidence>
<evidence type="ECO:0000256" key="13">
    <source>
        <dbReference type="SAM" id="SignalP"/>
    </source>
</evidence>
<accession>A0ABV0BE74</accession>
<evidence type="ECO:0000256" key="3">
    <source>
        <dbReference type="ARBA" id="ARBA00022452"/>
    </source>
</evidence>
<keyword evidence="4" id="KW-0410">Iron transport</keyword>
<evidence type="ECO:0000256" key="4">
    <source>
        <dbReference type="ARBA" id="ARBA00022496"/>
    </source>
</evidence>
<evidence type="ECO:0000256" key="2">
    <source>
        <dbReference type="ARBA" id="ARBA00022448"/>
    </source>
</evidence>
<keyword evidence="2 11" id="KW-0813">Transport</keyword>
<dbReference type="PROSITE" id="PS52016">
    <property type="entry name" value="TONB_DEPENDENT_REC_3"/>
    <property type="match status" value="1"/>
</dbReference>